<keyword evidence="4 5" id="KW-0472">Membrane</keyword>
<dbReference type="GO" id="GO:0016020">
    <property type="term" value="C:membrane"/>
    <property type="evidence" value="ECO:0007669"/>
    <property type="project" value="UniProtKB-SubCell"/>
</dbReference>
<feature type="transmembrane region" description="Helical" evidence="5">
    <location>
        <begin position="39"/>
        <end position="59"/>
    </location>
</feature>
<dbReference type="InterPro" id="IPR050382">
    <property type="entry name" value="MFS_Na/Anion_cotransporter"/>
</dbReference>
<evidence type="ECO:0000256" key="4">
    <source>
        <dbReference type="ARBA" id="ARBA00023136"/>
    </source>
</evidence>
<evidence type="ECO:0000313" key="9">
    <source>
        <dbReference type="EMBL" id="GFU31394.1"/>
    </source>
</evidence>
<evidence type="ECO:0000313" key="10">
    <source>
        <dbReference type="Proteomes" id="UP000887013"/>
    </source>
</evidence>
<name>A0A8X6NZM4_NEPPI</name>
<evidence type="ECO:0000256" key="1">
    <source>
        <dbReference type="ARBA" id="ARBA00004141"/>
    </source>
</evidence>
<dbReference type="OrthoDB" id="6436163at2759"/>
<reference evidence="8" key="1">
    <citation type="submission" date="2020-08" db="EMBL/GenBank/DDBJ databases">
        <title>Multicomponent nature underlies the extraordinary mechanical properties of spider dragline silk.</title>
        <authorList>
            <person name="Kono N."/>
            <person name="Nakamura H."/>
            <person name="Mori M."/>
            <person name="Yoshida Y."/>
            <person name="Ohtoshi R."/>
            <person name="Malay A.D."/>
            <person name="Moran D.A.P."/>
            <person name="Tomita M."/>
            <person name="Numata K."/>
            <person name="Arakawa K."/>
        </authorList>
    </citation>
    <scope>NUCLEOTIDE SEQUENCE</scope>
</reference>
<comment type="caution">
    <text evidence="8">The sequence shown here is derived from an EMBL/GenBank/DDBJ whole genome shotgun (WGS) entry which is preliminary data.</text>
</comment>
<evidence type="ECO:0000313" key="8">
    <source>
        <dbReference type="EMBL" id="GFT44243.1"/>
    </source>
</evidence>
<sequence>NGAVSCLPVLMSSIGGFVASFMCKWLTKKNYLQIDKTRKAFTFAGAFGFSMCMLGIILAGCDTVINILCFTLSLFITGMALSGVVITSMDMSPMFA</sequence>
<evidence type="ECO:0000256" key="3">
    <source>
        <dbReference type="ARBA" id="ARBA00022989"/>
    </source>
</evidence>
<dbReference type="EMBL" id="BMAW01004066">
    <property type="protein sequence ID" value="GFS86780.1"/>
    <property type="molecule type" value="Genomic_DNA"/>
</dbReference>
<proteinExistence type="predicted"/>
<gene>
    <name evidence="8" type="primary">Picot_37</name>
    <name evidence="9" type="ORF">NPIL_221951</name>
    <name evidence="8" type="ORF">NPIL_366071</name>
    <name evidence="7" type="ORF">NPIL_556431</name>
    <name evidence="6" type="ORF">NPIL_98461</name>
</gene>
<dbReference type="GO" id="GO:0006820">
    <property type="term" value="P:monoatomic anion transport"/>
    <property type="evidence" value="ECO:0007669"/>
    <property type="project" value="TreeGrafter"/>
</dbReference>
<feature type="non-terminal residue" evidence="8">
    <location>
        <position position="96"/>
    </location>
</feature>
<keyword evidence="3 5" id="KW-1133">Transmembrane helix</keyword>
<evidence type="ECO:0000256" key="5">
    <source>
        <dbReference type="SAM" id="Phobius"/>
    </source>
</evidence>
<dbReference type="GO" id="GO:0022857">
    <property type="term" value="F:transmembrane transporter activity"/>
    <property type="evidence" value="ECO:0007669"/>
    <property type="project" value="TreeGrafter"/>
</dbReference>
<evidence type="ECO:0000313" key="7">
    <source>
        <dbReference type="EMBL" id="GFT09843.1"/>
    </source>
</evidence>
<dbReference type="EMBL" id="BMAW01015525">
    <property type="protein sequence ID" value="GFT44243.1"/>
    <property type="molecule type" value="Genomic_DNA"/>
</dbReference>
<keyword evidence="2 5" id="KW-0812">Transmembrane</keyword>
<comment type="subcellular location">
    <subcellularLocation>
        <location evidence="1">Membrane</location>
        <topology evidence="1">Multi-pass membrane protein</topology>
    </subcellularLocation>
</comment>
<keyword evidence="10" id="KW-1185">Reference proteome</keyword>
<dbReference type="PANTHER" id="PTHR11662">
    <property type="entry name" value="SOLUTE CARRIER FAMILY 17"/>
    <property type="match status" value="1"/>
</dbReference>
<organism evidence="8 10">
    <name type="scientific">Nephila pilipes</name>
    <name type="common">Giant wood spider</name>
    <name type="synonym">Nephila maculata</name>
    <dbReference type="NCBI Taxonomy" id="299642"/>
    <lineage>
        <taxon>Eukaryota</taxon>
        <taxon>Metazoa</taxon>
        <taxon>Ecdysozoa</taxon>
        <taxon>Arthropoda</taxon>
        <taxon>Chelicerata</taxon>
        <taxon>Arachnida</taxon>
        <taxon>Araneae</taxon>
        <taxon>Araneomorphae</taxon>
        <taxon>Entelegynae</taxon>
        <taxon>Araneoidea</taxon>
        <taxon>Nephilidae</taxon>
        <taxon>Nephila</taxon>
    </lineage>
</organism>
<evidence type="ECO:0000256" key="2">
    <source>
        <dbReference type="ARBA" id="ARBA00022692"/>
    </source>
</evidence>
<protein>
    <submittedName>
        <fullName evidence="8">Inorganic phosphate cotransporter</fullName>
    </submittedName>
</protein>
<feature type="transmembrane region" description="Helical" evidence="5">
    <location>
        <begin position="6"/>
        <end position="27"/>
    </location>
</feature>
<dbReference type="PANTHER" id="PTHR11662:SF399">
    <property type="entry name" value="FI19708P1-RELATED"/>
    <property type="match status" value="1"/>
</dbReference>
<accession>A0A8X6NZM4</accession>
<feature type="non-terminal residue" evidence="8">
    <location>
        <position position="1"/>
    </location>
</feature>
<feature type="transmembrane region" description="Helical" evidence="5">
    <location>
        <begin position="65"/>
        <end position="86"/>
    </location>
</feature>
<dbReference type="Proteomes" id="UP000887013">
    <property type="component" value="Unassembled WGS sequence"/>
</dbReference>
<dbReference type="EMBL" id="BMAW01129666">
    <property type="protein sequence ID" value="GFU31394.1"/>
    <property type="molecule type" value="Genomic_DNA"/>
</dbReference>
<dbReference type="AlphaFoldDB" id="A0A8X6NZM4"/>
<evidence type="ECO:0000313" key="6">
    <source>
        <dbReference type="EMBL" id="GFS86780.1"/>
    </source>
</evidence>
<dbReference type="EMBL" id="BMAW01057268">
    <property type="protein sequence ID" value="GFT09843.1"/>
    <property type="molecule type" value="Genomic_DNA"/>
</dbReference>